<proteinExistence type="predicted"/>
<evidence type="ECO:0000313" key="2">
    <source>
        <dbReference type="EMBL" id="MED6266136.1"/>
    </source>
</evidence>
<dbReference type="InterPro" id="IPR001375">
    <property type="entry name" value="Peptidase_S9_cat"/>
</dbReference>
<dbReference type="Proteomes" id="UP001352852">
    <property type="component" value="Unassembled WGS sequence"/>
</dbReference>
<dbReference type="Gene3D" id="3.40.50.1820">
    <property type="entry name" value="alpha/beta hydrolase"/>
    <property type="match status" value="1"/>
</dbReference>
<accession>A0ABU7CT58</accession>
<evidence type="ECO:0000259" key="1">
    <source>
        <dbReference type="Pfam" id="PF00326"/>
    </source>
</evidence>
<protein>
    <recommendedName>
        <fullName evidence="1">Peptidase S9 prolyl oligopeptidase catalytic domain-containing protein</fullName>
    </recommendedName>
</protein>
<evidence type="ECO:0000313" key="3">
    <source>
        <dbReference type="Proteomes" id="UP001352852"/>
    </source>
</evidence>
<reference evidence="2 3" key="1">
    <citation type="submission" date="2021-06" db="EMBL/GenBank/DDBJ databases">
        <authorList>
            <person name="Palmer J.M."/>
        </authorList>
    </citation>
    <scope>NUCLEOTIDE SEQUENCE [LARGE SCALE GENOMIC DNA]</scope>
    <source>
        <strain evidence="2 3">CL_MEX2019</strain>
        <tissue evidence="2">Muscle</tissue>
    </source>
</reference>
<gene>
    <name evidence="2" type="ORF">CHARACLAT_032629</name>
</gene>
<dbReference type="InterPro" id="IPR050278">
    <property type="entry name" value="Serine_Prot_S9B/DPPIV"/>
</dbReference>
<dbReference type="InterPro" id="IPR029058">
    <property type="entry name" value="AB_hydrolase_fold"/>
</dbReference>
<sequence length="93" mass="10662">MFPDRESVPGEPTVTEKFELGWDSVLAMSEQIIVARLDGRGPGFRGQRLLEQVYHRLRTVDVEDQIAALEFLVRQPYVDRTRVGVYGQVRLSD</sequence>
<dbReference type="PANTHER" id="PTHR11731:SF21">
    <property type="entry name" value="INACTIVE DIPEPTIDYL PEPTIDASE 10"/>
    <property type="match status" value="1"/>
</dbReference>
<dbReference type="SUPFAM" id="SSF53474">
    <property type="entry name" value="alpha/beta-Hydrolases"/>
    <property type="match status" value="1"/>
</dbReference>
<comment type="caution">
    <text evidence="2">The sequence shown here is derived from an EMBL/GenBank/DDBJ whole genome shotgun (WGS) entry which is preliminary data.</text>
</comment>
<name>A0ABU7CT58_9TELE</name>
<feature type="domain" description="Peptidase S9 prolyl oligopeptidase catalytic" evidence="1">
    <location>
        <begin position="22"/>
        <end position="87"/>
    </location>
</feature>
<dbReference type="PANTHER" id="PTHR11731">
    <property type="entry name" value="PROTEASE FAMILY S9B,C DIPEPTIDYL-PEPTIDASE IV-RELATED"/>
    <property type="match status" value="1"/>
</dbReference>
<dbReference type="Pfam" id="PF00326">
    <property type="entry name" value="Peptidase_S9"/>
    <property type="match status" value="1"/>
</dbReference>
<organism evidence="2 3">
    <name type="scientific">Characodon lateralis</name>
    <dbReference type="NCBI Taxonomy" id="208331"/>
    <lineage>
        <taxon>Eukaryota</taxon>
        <taxon>Metazoa</taxon>
        <taxon>Chordata</taxon>
        <taxon>Craniata</taxon>
        <taxon>Vertebrata</taxon>
        <taxon>Euteleostomi</taxon>
        <taxon>Actinopterygii</taxon>
        <taxon>Neopterygii</taxon>
        <taxon>Teleostei</taxon>
        <taxon>Neoteleostei</taxon>
        <taxon>Acanthomorphata</taxon>
        <taxon>Ovalentaria</taxon>
        <taxon>Atherinomorphae</taxon>
        <taxon>Cyprinodontiformes</taxon>
        <taxon>Goodeidae</taxon>
        <taxon>Characodon</taxon>
    </lineage>
</organism>
<dbReference type="EMBL" id="JAHUTJ010005972">
    <property type="protein sequence ID" value="MED6266136.1"/>
    <property type="molecule type" value="Genomic_DNA"/>
</dbReference>
<keyword evidence="3" id="KW-1185">Reference proteome</keyword>